<evidence type="ECO:0000313" key="3">
    <source>
        <dbReference type="EMBL" id="GCB78211.1"/>
    </source>
</evidence>
<dbReference type="AlphaFoldDB" id="A0A401PYK1"/>
<evidence type="ECO:0000256" key="1">
    <source>
        <dbReference type="ARBA" id="ARBA00022737"/>
    </source>
</evidence>
<dbReference type="PANTHER" id="PTHR22903">
    <property type="entry name" value="PLEKHH PROTEIN"/>
    <property type="match status" value="1"/>
</dbReference>
<evidence type="ECO:0000256" key="2">
    <source>
        <dbReference type="SAM" id="Coils"/>
    </source>
</evidence>
<feature type="coiled-coil region" evidence="2">
    <location>
        <begin position="4"/>
        <end position="84"/>
    </location>
</feature>
<name>A0A401PYK1_SCYTO</name>
<sequence>MTEMQELEQRVTEADQRAENAEKQVQAMREKLKVANVQTCESENSLFKRYQEVTNTLQEKDDVIQRLEQQLDKQNQLRTQEAKVIEEKAARIKEWVTFKLRELEFENHHLKVTTRKQAEQIQTLHAKIQEQDAPVH</sequence>
<dbReference type="Proteomes" id="UP000288216">
    <property type="component" value="Unassembled WGS sequence"/>
</dbReference>
<keyword evidence="1" id="KW-0677">Repeat</keyword>
<dbReference type="PANTHER" id="PTHR22903:SF4">
    <property type="entry name" value="PLECKSTRIN HOMOLOGY DOMAIN-CONTAINING FAMILY H MEMBER 1"/>
    <property type="match status" value="1"/>
</dbReference>
<dbReference type="EMBL" id="BFAA01015700">
    <property type="protein sequence ID" value="GCB78211.1"/>
    <property type="molecule type" value="Genomic_DNA"/>
</dbReference>
<comment type="caution">
    <text evidence="3">The sequence shown here is derived from an EMBL/GenBank/DDBJ whole genome shotgun (WGS) entry which is preliminary data.</text>
</comment>
<organism evidence="3 4">
    <name type="scientific">Scyliorhinus torazame</name>
    <name type="common">Cloudy catshark</name>
    <name type="synonym">Catulus torazame</name>
    <dbReference type="NCBI Taxonomy" id="75743"/>
    <lineage>
        <taxon>Eukaryota</taxon>
        <taxon>Metazoa</taxon>
        <taxon>Chordata</taxon>
        <taxon>Craniata</taxon>
        <taxon>Vertebrata</taxon>
        <taxon>Chondrichthyes</taxon>
        <taxon>Elasmobranchii</taxon>
        <taxon>Galeomorphii</taxon>
        <taxon>Galeoidea</taxon>
        <taxon>Carcharhiniformes</taxon>
        <taxon>Scyliorhinidae</taxon>
        <taxon>Scyliorhinus</taxon>
    </lineage>
</organism>
<dbReference type="OrthoDB" id="6285196at2759"/>
<proteinExistence type="predicted"/>
<accession>A0A401PYK1</accession>
<reference evidence="3 4" key="1">
    <citation type="journal article" date="2018" name="Nat. Ecol. Evol.">
        <title>Shark genomes provide insights into elasmobranch evolution and the origin of vertebrates.</title>
        <authorList>
            <person name="Hara Y"/>
            <person name="Yamaguchi K"/>
            <person name="Onimaru K"/>
            <person name="Kadota M"/>
            <person name="Koyanagi M"/>
            <person name="Keeley SD"/>
            <person name="Tatsumi K"/>
            <person name="Tanaka K"/>
            <person name="Motone F"/>
            <person name="Kageyama Y"/>
            <person name="Nozu R"/>
            <person name="Adachi N"/>
            <person name="Nishimura O"/>
            <person name="Nakagawa R"/>
            <person name="Tanegashima C"/>
            <person name="Kiyatake I"/>
            <person name="Matsumoto R"/>
            <person name="Murakumo K"/>
            <person name="Nishida K"/>
            <person name="Terakita A"/>
            <person name="Kuratani S"/>
            <person name="Sato K"/>
            <person name="Hyodo S Kuraku.S."/>
        </authorList>
    </citation>
    <scope>NUCLEOTIDE SEQUENCE [LARGE SCALE GENOMIC DNA]</scope>
</reference>
<evidence type="ECO:0000313" key="4">
    <source>
        <dbReference type="Proteomes" id="UP000288216"/>
    </source>
</evidence>
<gene>
    <name evidence="3" type="ORF">scyTo_0020078</name>
</gene>
<keyword evidence="4" id="KW-1185">Reference proteome</keyword>
<keyword evidence="2" id="KW-0175">Coiled coil</keyword>
<protein>
    <submittedName>
        <fullName evidence="3">Uncharacterized protein</fullName>
    </submittedName>
</protein>